<name>A0A2N1MV01_9GLOM</name>
<protein>
    <submittedName>
        <fullName evidence="1">Uncharacterized protein</fullName>
    </submittedName>
</protein>
<evidence type="ECO:0000313" key="2">
    <source>
        <dbReference type="Proteomes" id="UP000233469"/>
    </source>
</evidence>
<evidence type="ECO:0000313" key="1">
    <source>
        <dbReference type="EMBL" id="PKK65465.1"/>
    </source>
</evidence>
<reference evidence="1 2" key="2">
    <citation type="submission" date="2017-10" db="EMBL/GenBank/DDBJ databases">
        <title>Extensive intraspecific genome diversity in a model arbuscular mycorrhizal fungus.</title>
        <authorList>
            <person name="Chen E.C.H."/>
            <person name="Morin E."/>
            <person name="Baudet D."/>
            <person name="Noel J."/>
            <person name="Ndikumana S."/>
            <person name="Charron P."/>
            <person name="St-Onge C."/>
            <person name="Giorgi J."/>
            <person name="Grigoriev I.V."/>
            <person name="Roux C."/>
            <person name="Martin F.M."/>
            <person name="Corradi N."/>
        </authorList>
    </citation>
    <scope>NUCLEOTIDE SEQUENCE [LARGE SCALE GENOMIC DNA]</scope>
    <source>
        <strain evidence="1 2">C2</strain>
    </source>
</reference>
<sequence>MKNAYIYVSPDNYPVNASNGAFSQFEETSYRATKSKYNLRGNKYGNTTGEDSEQPLVTAEDTEVPDDAVISDGAVFEGIIDELSNTSTPTTEPMFSVKSYNPLNLLPQFNASR</sequence>
<dbReference type="EMBL" id="LLXL01001257">
    <property type="protein sequence ID" value="PKK65465.1"/>
    <property type="molecule type" value="Genomic_DNA"/>
</dbReference>
<reference evidence="1 2" key="1">
    <citation type="submission" date="2016-04" db="EMBL/GenBank/DDBJ databases">
        <title>Genome analyses suggest a sexual origin of heterokaryosis in a supposedly ancient asexual fungus.</title>
        <authorList>
            <person name="Ropars J."/>
            <person name="Sedzielewska K."/>
            <person name="Noel J."/>
            <person name="Charron P."/>
            <person name="Farinelli L."/>
            <person name="Marton T."/>
            <person name="Kruger M."/>
            <person name="Pelin A."/>
            <person name="Brachmann A."/>
            <person name="Corradi N."/>
        </authorList>
    </citation>
    <scope>NUCLEOTIDE SEQUENCE [LARGE SCALE GENOMIC DNA]</scope>
    <source>
        <strain evidence="1 2">C2</strain>
    </source>
</reference>
<gene>
    <name evidence="1" type="ORF">RhiirC2_868778</name>
</gene>
<comment type="caution">
    <text evidence="1">The sequence shown here is derived from an EMBL/GenBank/DDBJ whole genome shotgun (WGS) entry which is preliminary data.</text>
</comment>
<organism evidence="1 2">
    <name type="scientific">Rhizophagus irregularis</name>
    <dbReference type="NCBI Taxonomy" id="588596"/>
    <lineage>
        <taxon>Eukaryota</taxon>
        <taxon>Fungi</taxon>
        <taxon>Fungi incertae sedis</taxon>
        <taxon>Mucoromycota</taxon>
        <taxon>Glomeromycotina</taxon>
        <taxon>Glomeromycetes</taxon>
        <taxon>Glomerales</taxon>
        <taxon>Glomeraceae</taxon>
        <taxon>Rhizophagus</taxon>
    </lineage>
</organism>
<dbReference type="Proteomes" id="UP000233469">
    <property type="component" value="Unassembled WGS sequence"/>
</dbReference>
<dbReference type="VEuPathDB" id="FungiDB:RhiirA1_392558"/>
<dbReference type="AlphaFoldDB" id="A0A2N1MV01"/>
<accession>A0A2N1MV01</accession>
<proteinExistence type="predicted"/>